<comment type="caution">
    <text evidence="2">The sequence shown here is derived from an EMBL/GenBank/DDBJ whole genome shotgun (WGS) entry which is preliminary data.</text>
</comment>
<evidence type="ECO:0000313" key="3">
    <source>
        <dbReference type="Proteomes" id="UP000297348"/>
    </source>
</evidence>
<keyword evidence="3" id="KW-1185">Reference proteome</keyword>
<dbReference type="AlphaFoldDB" id="A0A4Z0JCG2"/>
<accession>A0A4Z0JCG2</accession>
<dbReference type="Proteomes" id="UP000297348">
    <property type="component" value="Unassembled WGS sequence"/>
</dbReference>
<protein>
    <submittedName>
        <fullName evidence="2">Uncharacterized protein</fullName>
    </submittedName>
</protein>
<dbReference type="EMBL" id="RKLX01000003">
    <property type="protein sequence ID" value="TGD19848.1"/>
    <property type="molecule type" value="Genomic_DNA"/>
</dbReference>
<gene>
    <name evidence="2" type="ORF">EGT51_03145</name>
</gene>
<evidence type="ECO:0000313" key="2">
    <source>
        <dbReference type="EMBL" id="TGD19848.1"/>
    </source>
</evidence>
<sequence length="99" mass="10520">MGDASSLRSGLPPRLKAWQSAPVSQVAPRCRPRQTSTNTVDTAGSTPGLLRLGGVTDDRFAEILLRSPTTVWRLITNVAESGAKYELSRALPLAAFLAG</sequence>
<evidence type="ECO:0000256" key="1">
    <source>
        <dbReference type="SAM" id="MobiDB-lite"/>
    </source>
</evidence>
<name>A0A4Z0JCG2_9LACO</name>
<feature type="compositionally biased region" description="Polar residues" evidence="1">
    <location>
        <begin position="33"/>
        <end position="45"/>
    </location>
</feature>
<reference evidence="2 3" key="1">
    <citation type="submission" date="2018-10" db="EMBL/GenBank/DDBJ databases">
        <title>Lactobacillus sp. R7 and Lactobacillus sp. R19 isolated from fermented mustard green product of Taiwan.</title>
        <authorList>
            <person name="Lin S.-T."/>
        </authorList>
    </citation>
    <scope>NUCLEOTIDE SEQUENCE [LARGE SCALE GENOMIC DNA]</scope>
    <source>
        <strain evidence="2 3">BCRC 81129</strain>
    </source>
</reference>
<organism evidence="2 3">
    <name type="scientific">Levilactobacillus suantsaiihabitans</name>
    <dbReference type="NCBI Taxonomy" id="2487722"/>
    <lineage>
        <taxon>Bacteria</taxon>
        <taxon>Bacillati</taxon>
        <taxon>Bacillota</taxon>
        <taxon>Bacilli</taxon>
        <taxon>Lactobacillales</taxon>
        <taxon>Lactobacillaceae</taxon>
        <taxon>Levilactobacillus</taxon>
    </lineage>
</organism>
<proteinExistence type="predicted"/>
<feature type="region of interest" description="Disordered" evidence="1">
    <location>
        <begin position="1"/>
        <end position="45"/>
    </location>
</feature>